<evidence type="ECO:0000313" key="2">
    <source>
        <dbReference type="Proteomes" id="UP001054902"/>
    </source>
</evidence>
<comment type="caution">
    <text evidence="1">The sequence shown here is derived from an EMBL/GenBank/DDBJ whole genome shotgun (WGS) entry which is preliminary data.</text>
</comment>
<dbReference type="AlphaFoldDB" id="A0AAD3H0E8"/>
<dbReference type="EMBL" id="BLLK01000020">
    <property type="protein sequence ID" value="GFH45304.1"/>
    <property type="molecule type" value="Genomic_DNA"/>
</dbReference>
<sequence length="235" mass="27018">MEASTNQKIEVPIMLFSSIKREGTCEQQEDLEQKVQSSSMRNTRSIKIQNHPLVNPQEVDVHSSNDIRILKRSHESMDTLYTVKTSNQQKRRALNHDVQYPMILEEHHNDTKNKLDTCNVLKTSSSHVPNPLLPSHYIPCDHEEKVNSCFIPSNNRFVSQSSITSQNYSAEKQSLTGSMSCRNLGVENSQFDKNVHDFDQDSDDDSNALWDFDFLDEWDDFIEKQADSKAPTQNL</sequence>
<gene>
    <name evidence="1" type="ORF">CTEN210_01778</name>
</gene>
<dbReference type="Proteomes" id="UP001054902">
    <property type="component" value="Unassembled WGS sequence"/>
</dbReference>
<organism evidence="1 2">
    <name type="scientific">Chaetoceros tenuissimus</name>
    <dbReference type="NCBI Taxonomy" id="426638"/>
    <lineage>
        <taxon>Eukaryota</taxon>
        <taxon>Sar</taxon>
        <taxon>Stramenopiles</taxon>
        <taxon>Ochrophyta</taxon>
        <taxon>Bacillariophyta</taxon>
        <taxon>Coscinodiscophyceae</taxon>
        <taxon>Chaetocerotophycidae</taxon>
        <taxon>Chaetocerotales</taxon>
        <taxon>Chaetocerotaceae</taxon>
        <taxon>Chaetoceros</taxon>
    </lineage>
</organism>
<keyword evidence="2" id="KW-1185">Reference proteome</keyword>
<name>A0AAD3H0E8_9STRA</name>
<protein>
    <submittedName>
        <fullName evidence="1">Uncharacterized protein</fullName>
    </submittedName>
</protein>
<evidence type="ECO:0000313" key="1">
    <source>
        <dbReference type="EMBL" id="GFH45304.1"/>
    </source>
</evidence>
<proteinExistence type="predicted"/>
<reference evidence="1 2" key="1">
    <citation type="journal article" date="2021" name="Sci. Rep.">
        <title>The genome of the diatom Chaetoceros tenuissimus carries an ancient integrated fragment of an extant virus.</title>
        <authorList>
            <person name="Hongo Y."/>
            <person name="Kimura K."/>
            <person name="Takaki Y."/>
            <person name="Yoshida Y."/>
            <person name="Baba S."/>
            <person name="Kobayashi G."/>
            <person name="Nagasaki K."/>
            <person name="Hano T."/>
            <person name="Tomaru Y."/>
        </authorList>
    </citation>
    <scope>NUCLEOTIDE SEQUENCE [LARGE SCALE GENOMIC DNA]</scope>
    <source>
        <strain evidence="1 2">NIES-3715</strain>
    </source>
</reference>
<accession>A0AAD3H0E8</accession>